<dbReference type="Pfam" id="PF00078">
    <property type="entry name" value="RVT_1"/>
    <property type="match status" value="1"/>
</dbReference>
<evidence type="ECO:0000259" key="1">
    <source>
        <dbReference type="PROSITE" id="PS50878"/>
    </source>
</evidence>
<dbReference type="Proteomes" id="UP001145742">
    <property type="component" value="Unassembled WGS sequence"/>
</dbReference>
<reference evidence="2" key="1">
    <citation type="submission" date="2019-10" db="EMBL/GenBank/DDBJ databases">
        <authorList>
            <person name="Soares A.E.R."/>
            <person name="Aleixo A."/>
            <person name="Schneider P."/>
            <person name="Miyaki C.Y."/>
            <person name="Schneider M.P."/>
            <person name="Mello C."/>
            <person name="Vasconcelos A.T.R."/>
        </authorList>
    </citation>
    <scope>NUCLEOTIDE SEQUENCE</scope>
    <source>
        <tissue evidence="2">Muscle</tissue>
    </source>
</reference>
<feature type="domain" description="Reverse transcriptase" evidence="1">
    <location>
        <begin position="1"/>
        <end position="158"/>
    </location>
</feature>
<dbReference type="PANTHER" id="PTHR33332">
    <property type="entry name" value="REVERSE TRANSCRIPTASE DOMAIN-CONTAINING PROTEIN"/>
    <property type="match status" value="1"/>
</dbReference>
<accession>A0ABQ9DF02</accession>
<keyword evidence="3" id="KW-1185">Reference proteome</keyword>
<dbReference type="InterPro" id="IPR000477">
    <property type="entry name" value="RT_dom"/>
</dbReference>
<evidence type="ECO:0000313" key="2">
    <source>
        <dbReference type="EMBL" id="KAJ7419081.1"/>
    </source>
</evidence>
<comment type="caution">
    <text evidence="2">The sequence shown here is derived from an EMBL/GenBank/DDBJ whole genome shotgun (WGS) entry which is preliminary data.</text>
</comment>
<evidence type="ECO:0000313" key="3">
    <source>
        <dbReference type="Proteomes" id="UP001145742"/>
    </source>
</evidence>
<proteinExistence type="predicted"/>
<organism evidence="2 3">
    <name type="scientific">Willisornis vidua</name>
    <name type="common">Xingu scale-backed antbird</name>
    <dbReference type="NCBI Taxonomy" id="1566151"/>
    <lineage>
        <taxon>Eukaryota</taxon>
        <taxon>Metazoa</taxon>
        <taxon>Chordata</taxon>
        <taxon>Craniata</taxon>
        <taxon>Vertebrata</taxon>
        <taxon>Euteleostomi</taxon>
        <taxon>Archelosauria</taxon>
        <taxon>Archosauria</taxon>
        <taxon>Dinosauria</taxon>
        <taxon>Saurischia</taxon>
        <taxon>Theropoda</taxon>
        <taxon>Coelurosauria</taxon>
        <taxon>Aves</taxon>
        <taxon>Neognathae</taxon>
        <taxon>Neoaves</taxon>
        <taxon>Telluraves</taxon>
        <taxon>Australaves</taxon>
        <taxon>Passeriformes</taxon>
        <taxon>Thamnophilidae</taxon>
        <taxon>Willisornis</taxon>
    </lineage>
</organism>
<dbReference type="PROSITE" id="PS50878">
    <property type="entry name" value="RT_POL"/>
    <property type="match status" value="1"/>
</dbReference>
<dbReference type="EMBL" id="WHWB01033557">
    <property type="protein sequence ID" value="KAJ7419081.1"/>
    <property type="molecule type" value="Genomic_DNA"/>
</dbReference>
<name>A0ABQ9DF02_9PASS</name>
<protein>
    <recommendedName>
        <fullName evidence="1">Reverse transcriptase domain-containing protein</fullName>
    </recommendedName>
</protein>
<sequence length="236" mass="26645">MENQKAFDTVHNSTLLDKLHKCGMSRFMICWAKNWLKARAQRVEVNGATSGASQGLVLGPVLFIIFITGLDAGVECTISMFVDDTKLGGAVHSLERQEALQSDLDGLEHWAMMDGMKFNKSKHWILQLGQSKVGHKYKLHPIPGYIQPSITSWSKKVIIPLYSTLVQPYLESCIELRTWLYRISYNWPWPINPACSDLSQSFPALQQINTLFQLGVVRKLTEGALDPLIQIIDEDI</sequence>
<gene>
    <name evidence="2" type="ORF">WISP_55807</name>
</gene>